<organism evidence="18 19">
    <name type="scientific">Alkalibacillus flavidus</name>
    <dbReference type="NCBI Taxonomy" id="546021"/>
    <lineage>
        <taxon>Bacteria</taxon>
        <taxon>Bacillati</taxon>
        <taxon>Bacillota</taxon>
        <taxon>Bacilli</taxon>
        <taxon>Bacillales</taxon>
        <taxon>Bacillaceae</taxon>
        <taxon>Alkalibacillus</taxon>
    </lineage>
</organism>
<dbReference type="HAMAP" id="MF_00052_B">
    <property type="entry name" value="RNase_HII_B"/>
    <property type="match status" value="1"/>
</dbReference>
<dbReference type="RefSeq" id="WP_354218524.1">
    <property type="nucleotide sequence ID" value="NZ_JBEPMX010000001.1"/>
</dbReference>
<feature type="binding site" evidence="14 15">
    <location>
        <position position="79"/>
    </location>
    <ligand>
        <name>a divalent metal cation</name>
        <dbReference type="ChEBI" id="CHEBI:60240"/>
    </ligand>
</feature>
<evidence type="ECO:0000259" key="17">
    <source>
        <dbReference type="PROSITE" id="PS51975"/>
    </source>
</evidence>
<dbReference type="Proteomes" id="UP001549167">
    <property type="component" value="Unassembled WGS sequence"/>
</dbReference>
<evidence type="ECO:0000256" key="2">
    <source>
        <dbReference type="ARBA" id="ARBA00001946"/>
    </source>
</evidence>
<dbReference type="InterPro" id="IPR024567">
    <property type="entry name" value="RNase_HII/HIII_dom"/>
</dbReference>
<evidence type="ECO:0000256" key="12">
    <source>
        <dbReference type="ARBA" id="ARBA00022801"/>
    </source>
</evidence>
<evidence type="ECO:0000256" key="4">
    <source>
        <dbReference type="ARBA" id="ARBA00004496"/>
    </source>
</evidence>
<dbReference type="InterPro" id="IPR001352">
    <property type="entry name" value="RNase_HII/HIII"/>
</dbReference>
<dbReference type="Pfam" id="PF01351">
    <property type="entry name" value="RNase_HII"/>
    <property type="match status" value="1"/>
</dbReference>
<dbReference type="PANTHER" id="PTHR10954">
    <property type="entry name" value="RIBONUCLEASE H2 SUBUNIT A"/>
    <property type="match status" value="1"/>
</dbReference>
<feature type="binding site" evidence="14 15">
    <location>
        <position position="80"/>
    </location>
    <ligand>
        <name>a divalent metal cation</name>
        <dbReference type="ChEBI" id="CHEBI:60240"/>
    </ligand>
</feature>
<keyword evidence="12 14" id="KW-0378">Hydrolase</keyword>
<dbReference type="InterPro" id="IPR022898">
    <property type="entry name" value="RNase_HII"/>
</dbReference>
<keyword evidence="13 14" id="KW-0464">Manganese</keyword>
<dbReference type="InterPro" id="IPR036397">
    <property type="entry name" value="RNaseH_sf"/>
</dbReference>
<comment type="function">
    <text evidence="3 14 16">Endonuclease that specifically degrades the RNA of RNA-DNA hybrids.</text>
</comment>
<evidence type="ECO:0000256" key="5">
    <source>
        <dbReference type="ARBA" id="ARBA00007383"/>
    </source>
</evidence>
<evidence type="ECO:0000256" key="6">
    <source>
        <dbReference type="ARBA" id="ARBA00012180"/>
    </source>
</evidence>
<comment type="similarity">
    <text evidence="5 14 16">Belongs to the RNase HII family.</text>
</comment>
<evidence type="ECO:0000256" key="3">
    <source>
        <dbReference type="ARBA" id="ARBA00004065"/>
    </source>
</evidence>
<sequence length="258" mass="28922">MDIKQMTVRDVKALIDQGDVDEHTIALLREDSRTGVQKVIKQYDKRVELEKQKYQQFQDMRAYEQAGWSRGYRYIAGVDEVGRGPLAGPVVAASVVLDPDDESLVGINDSKQLSESQRKAFYDTIIERAIAVGVGVVEAETIDKINIYQSAKQAMQQAVDHMATQPDYCLIDAMTLEELMCPQQSLIKGDQKSISIAAASVIAKVTRDRLMIEAAHTYPDFEFERNMGYGTPNHLQALAKHGPTKIHRLSFNPVSSYR</sequence>
<keyword evidence="8 14" id="KW-0963">Cytoplasm</keyword>
<dbReference type="SUPFAM" id="SSF53098">
    <property type="entry name" value="Ribonuclease H-like"/>
    <property type="match status" value="1"/>
</dbReference>
<proteinExistence type="inferred from homology"/>
<evidence type="ECO:0000256" key="8">
    <source>
        <dbReference type="ARBA" id="ARBA00022490"/>
    </source>
</evidence>
<reference evidence="18 19" key="1">
    <citation type="submission" date="2024-06" db="EMBL/GenBank/DDBJ databases">
        <title>Genomic Encyclopedia of Type Strains, Phase IV (KMG-IV): sequencing the most valuable type-strain genomes for metagenomic binning, comparative biology and taxonomic classification.</title>
        <authorList>
            <person name="Goeker M."/>
        </authorList>
    </citation>
    <scope>NUCLEOTIDE SEQUENCE [LARGE SCALE GENOMIC DNA]</scope>
    <source>
        <strain evidence="18 19">DSM 23520</strain>
    </source>
</reference>
<dbReference type="GO" id="GO:0004523">
    <property type="term" value="F:RNA-DNA hybrid ribonuclease activity"/>
    <property type="evidence" value="ECO:0007669"/>
    <property type="project" value="UniProtKB-EC"/>
</dbReference>
<keyword evidence="9 14" id="KW-0540">Nuclease</keyword>
<evidence type="ECO:0000313" key="18">
    <source>
        <dbReference type="EMBL" id="MET3682118.1"/>
    </source>
</evidence>
<dbReference type="PANTHER" id="PTHR10954:SF18">
    <property type="entry name" value="RIBONUCLEASE HII"/>
    <property type="match status" value="1"/>
</dbReference>
<evidence type="ECO:0000256" key="7">
    <source>
        <dbReference type="ARBA" id="ARBA00019179"/>
    </source>
</evidence>
<evidence type="ECO:0000256" key="9">
    <source>
        <dbReference type="ARBA" id="ARBA00022722"/>
    </source>
</evidence>
<evidence type="ECO:0000256" key="13">
    <source>
        <dbReference type="ARBA" id="ARBA00023211"/>
    </source>
</evidence>
<feature type="domain" description="RNase H type-2" evidence="17">
    <location>
        <begin position="73"/>
        <end position="258"/>
    </location>
</feature>
<gene>
    <name evidence="14" type="primary">rnhB</name>
    <name evidence="18" type="ORF">ABID56_000197</name>
</gene>
<dbReference type="NCBIfam" id="NF000595">
    <property type="entry name" value="PRK00015.1-3"/>
    <property type="match status" value="1"/>
</dbReference>
<dbReference type="Gene3D" id="3.30.420.10">
    <property type="entry name" value="Ribonuclease H-like superfamily/Ribonuclease H"/>
    <property type="match status" value="1"/>
</dbReference>
<dbReference type="NCBIfam" id="NF000594">
    <property type="entry name" value="PRK00015.1-1"/>
    <property type="match status" value="1"/>
</dbReference>
<comment type="subcellular location">
    <subcellularLocation>
        <location evidence="4 14">Cytoplasm</location>
    </subcellularLocation>
</comment>
<evidence type="ECO:0000256" key="11">
    <source>
        <dbReference type="ARBA" id="ARBA00022759"/>
    </source>
</evidence>
<comment type="cofactor">
    <cofactor evidence="2">
        <name>Mg(2+)</name>
        <dbReference type="ChEBI" id="CHEBI:18420"/>
    </cofactor>
</comment>
<evidence type="ECO:0000313" key="19">
    <source>
        <dbReference type="Proteomes" id="UP001549167"/>
    </source>
</evidence>
<evidence type="ECO:0000256" key="16">
    <source>
        <dbReference type="RuleBase" id="RU003515"/>
    </source>
</evidence>
<keyword evidence="11 14" id="KW-0255">Endonuclease</keyword>
<dbReference type="InterPro" id="IPR012337">
    <property type="entry name" value="RNaseH-like_sf"/>
</dbReference>
<evidence type="ECO:0000256" key="1">
    <source>
        <dbReference type="ARBA" id="ARBA00000077"/>
    </source>
</evidence>
<evidence type="ECO:0000256" key="14">
    <source>
        <dbReference type="HAMAP-Rule" id="MF_00052"/>
    </source>
</evidence>
<keyword evidence="19" id="KW-1185">Reference proteome</keyword>
<name>A0ABV2KRA8_9BACI</name>
<comment type="cofactor">
    <cofactor evidence="14 15">
        <name>Mn(2+)</name>
        <dbReference type="ChEBI" id="CHEBI:29035"/>
    </cofactor>
    <cofactor evidence="14 15">
        <name>Mg(2+)</name>
        <dbReference type="ChEBI" id="CHEBI:18420"/>
    </cofactor>
    <text evidence="14 15">Manganese or magnesium. Binds 1 divalent metal ion per monomer in the absence of substrate. May bind a second metal ion after substrate binding.</text>
</comment>
<comment type="caution">
    <text evidence="18">The sequence shown here is derived from an EMBL/GenBank/DDBJ whole genome shotgun (WGS) entry which is preliminary data.</text>
</comment>
<keyword evidence="10 14" id="KW-0479">Metal-binding</keyword>
<feature type="binding site" evidence="14 15">
    <location>
        <position position="172"/>
    </location>
    <ligand>
        <name>a divalent metal cation</name>
        <dbReference type="ChEBI" id="CHEBI:60240"/>
    </ligand>
</feature>
<dbReference type="CDD" id="cd07182">
    <property type="entry name" value="RNase_HII_bacteria_HII_like"/>
    <property type="match status" value="1"/>
</dbReference>
<protein>
    <recommendedName>
        <fullName evidence="7 14">Ribonuclease HII</fullName>
        <shortName evidence="14">RNase HII</shortName>
        <ecNumber evidence="6 14">3.1.26.4</ecNumber>
    </recommendedName>
</protein>
<comment type="catalytic activity">
    <reaction evidence="1 14 15 16">
        <text>Endonucleolytic cleavage to 5'-phosphomonoester.</text>
        <dbReference type="EC" id="3.1.26.4"/>
    </reaction>
</comment>
<accession>A0ABV2KRA8</accession>
<evidence type="ECO:0000256" key="15">
    <source>
        <dbReference type="PROSITE-ProRule" id="PRU01319"/>
    </source>
</evidence>
<dbReference type="EC" id="3.1.26.4" evidence="6 14"/>
<dbReference type="PROSITE" id="PS51975">
    <property type="entry name" value="RNASE_H_2"/>
    <property type="match status" value="1"/>
</dbReference>
<dbReference type="EMBL" id="JBEPMX010000001">
    <property type="protein sequence ID" value="MET3682118.1"/>
    <property type="molecule type" value="Genomic_DNA"/>
</dbReference>
<evidence type="ECO:0000256" key="10">
    <source>
        <dbReference type="ARBA" id="ARBA00022723"/>
    </source>
</evidence>